<name>A0A803M877_CHEQI</name>
<dbReference type="AlphaFoldDB" id="A0A803M877"/>
<dbReference type="Pfam" id="PF13960">
    <property type="entry name" value="DUF4218"/>
    <property type="match status" value="1"/>
</dbReference>
<protein>
    <recommendedName>
        <fullName evidence="2">DUF4218 domain-containing protein</fullName>
    </recommendedName>
</protein>
<reference evidence="3" key="1">
    <citation type="journal article" date="2017" name="Nature">
        <title>The genome of Chenopodium quinoa.</title>
        <authorList>
            <person name="Jarvis D.E."/>
            <person name="Ho Y.S."/>
            <person name="Lightfoot D.J."/>
            <person name="Schmoeckel S.M."/>
            <person name="Li B."/>
            <person name="Borm T.J.A."/>
            <person name="Ohyanagi H."/>
            <person name="Mineta K."/>
            <person name="Michell C.T."/>
            <person name="Saber N."/>
            <person name="Kharbatia N.M."/>
            <person name="Rupper R.R."/>
            <person name="Sharp A.R."/>
            <person name="Dally N."/>
            <person name="Boughton B.A."/>
            <person name="Woo Y.H."/>
            <person name="Gao G."/>
            <person name="Schijlen E.G.W.M."/>
            <person name="Guo X."/>
            <person name="Momin A.A."/>
            <person name="Negrao S."/>
            <person name="Al-Babili S."/>
            <person name="Gehring C."/>
            <person name="Roessner U."/>
            <person name="Jung C."/>
            <person name="Murphy K."/>
            <person name="Arold S.T."/>
            <person name="Gojobori T."/>
            <person name="van der Linden C.G."/>
            <person name="van Loo E.N."/>
            <person name="Jellen E.N."/>
            <person name="Maughan P.J."/>
            <person name="Tester M."/>
        </authorList>
    </citation>
    <scope>NUCLEOTIDE SEQUENCE [LARGE SCALE GENOMIC DNA]</scope>
    <source>
        <strain evidence="3">cv. PI 614886</strain>
    </source>
</reference>
<dbReference type="InterPro" id="IPR025452">
    <property type="entry name" value="DUF4218"/>
</dbReference>
<feature type="domain" description="DUF4218" evidence="2">
    <location>
        <begin position="1"/>
        <end position="39"/>
    </location>
</feature>
<dbReference type="Gramene" id="AUR62025103-RA">
    <property type="protein sequence ID" value="AUR62025103-RA:cds"/>
    <property type="gene ID" value="AUR62025103"/>
</dbReference>
<organism evidence="3 4">
    <name type="scientific">Chenopodium quinoa</name>
    <name type="common">Quinoa</name>
    <dbReference type="NCBI Taxonomy" id="63459"/>
    <lineage>
        <taxon>Eukaryota</taxon>
        <taxon>Viridiplantae</taxon>
        <taxon>Streptophyta</taxon>
        <taxon>Embryophyta</taxon>
        <taxon>Tracheophyta</taxon>
        <taxon>Spermatophyta</taxon>
        <taxon>Magnoliopsida</taxon>
        <taxon>eudicotyledons</taxon>
        <taxon>Gunneridae</taxon>
        <taxon>Pentapetalae</taxon>
        <taxon>Caryophyllales</taxon>
        <taxon>Chenopodiaceae</taxon>
        <taxon>Chenopodioideae</taxon>
        <taxon>Atripliceae</taxon>
        <taxon>Chenopodium</taxon>
    </lineage>
</organism>
<dbReference type="PANTHER" id="PTHR48258:SF8">
    <property type="entry name" value="DUF4216 DOMAIN-CONTAINING PROTEIN"/>
    <property type="match status" value="1"/>
</dbReference>
<evidence type="ECO:0000313" key="3">
    <source>
        <dbReference type="EnsemblPlants" id="AUR62025103-RA:cds"/>
    </source>
</evidence>
<dbReference type="EnsemblPlants" id="AUR62025103-RA">
    <property type="protein sequence ID" value="AUR62025103-RA:cds"/>
    <property type="gene ID" value="AUR62025103"/>
</dbReference>
<dbReference type="InterPro" id="IPR004252">
    <property type="entry name" value="Probable_transposase_24"/>
</dbReference>
<accession>A0A803M877</accession>
<evidence type="ECO:0000256" key="1">
    <source>
        <dbReference type="SAM" id="MobiDB-lite"/>
    </source>
</evidence>
<feature type="region of interest" description="Disordered" evidence="1">
    <location>
        <begin position="187"/>
        <end position="208"/>
    </location>
</feature>
<reference evidence="3" key="2">
    <citation type="submission" date="2021-03" db="UniProtKB">
        <authorList>
            <consortium name="EnsemblPlants"/>
        </authorList>
    </citation>
    <scope>IDENTIFICATION</scope>
</reference>
<evidence type="ECO:0000259" key="2">
    <source>
        <dbReference type="Pfam" id="PF13960"/>
    </source>
</evidence>
<evidence type="ECO:0000313" key="4">
    <source>
        <dbReference type="Proteomes" id="UP000596660"/>
    </source>
</evidence>
<proteinExistence type="predicted"/>
<dbReference type="Proteomes" id="UP000596660">
    <property type="component" value="Unplaced"/>
</dbReference>
<sequence>MYGIERNLQEMKQDVQNKARPKGYMAEGYQAKECIAFIASLNLKLMSCTGYSVNGYKFHTMKRDANCVTQNSGVTLTAMTHSFASFKDHNPVVGNVNYYGSITEITELSYHGYFSVVVFRCVWFYSEKDDDELIKEKYMVPQAGLRWVMEAVNETSRINKETRLMLDDMHTMGPNSFAILRHELKQQDPNKQEPSQSKVYKESTKRTAGRTYLTNNEKAEQNIAKMDALESSNHEDGSNSKDPYFEVIPNPKRKIHVRLHGKANPRINLVIPNFVMPSAPNDASSAPR</sequence>
<dbReference type="Pfam" id="PF03004">
    <property type="entry name" value="Transposase_24"/>
    <property type="match status" value="1"/>
</dbReference>
<dbReference type="PANTHER" id="PTHR48258">
    <property type="entry name" value="DUF4218 DOMAIN-CONTAINING PROTEIN-RELATED"/>
    <property type="match status" value="1"/>
</dbReference>
<keyword evidence="4" id="KW-1185">Reference proteome</keyword>